<dbReference type="InterPro" id="IPR005119">
    <property type="entry name" value="LysR_subst-bd"/>
</dbReference>
<dbReference type="GO" id="GO:0003677">
    <property type="term" value="F:DNA binding"/>
    <property type="evidence" value="ECO:0007669"/>
    <property type="project" value="UniProtKB-KW"/>
</dbReference>
<gene>
    <name evidence="6" type="ORF">SAMN05216537_104119</name>
</gene>
<dbReference type="EMBL" id="FNUL01000004">
    <property type="protein sequence ID" value="SEF60910.1"/>
    <property type="molecule type" value="Genomic_DNA"/>
</dbReference>
<dbReference type="InterPro" id="IPR000847">
    <property type="entry name" value="LysR_HTH_N"/>
</dbReference>
<evidence type="ECO:0000259" key="5">
    <source>
        <dbReference type="PROSITE" id="PS50931"/>
    </source>
</evidence>
<dbReference type="PANTHER" id="PTHR30346">
    <property type="entry name" value="TRANSCRIPTIONAL DUAL REGULATOR HCAR-RELATED"/>
    <property type="match status" value="1"/>
</dbReference>
<evidence type="ECO:0000313" key="6">
    <source>
        <dbReference type="EMBL" id="SEF60910.1"/>
    </source>
</evidence>
<sequence>MIEIYLLEQLDAFARYGTLSKASEELHLTQPSLTRSMQKLEELLGVPIFERTKNRLSLNENGLVAADYARRILNEEQHMIDHLRALERSKRTISVGSVGPGPLMEFIPSLSALFPDMSIISENKSEDELISGLRDNQYQFIILSRPLEDDEFICEKYDSEQLYVSLPKSHRFAKKKKLSFRELNGESFLMLSEIGIWDKLVREEMPDSKFIIQNDYDALGQLIESSTLPNFATDITIRTYESMNLPSRSIPDRVLIPISDDSATVTFYLISDKNIASKYKVKF</sequence>
<accession>A0A1H5TDR3</accession>
<evidence type="ECO:0000256" key="4">
    <source>
        <dbReference type="ARBA" id="ARBA00023163"/>
    </source>
</evidence>
<dbReference type="Pfam" id="PF00126">
    <property type="entry name" value="HTH_1"/>
    <property type="match status" value="1"/>
</dbReference>
<dbReference type="Proteomes" id="UP000236726">
    <property type="component" value="Unassembled WGS sequence"/>
</dbReference>
<comment type="similarity">
    <text evidence="1">Belongs to the LysR transcriptional regulatory family.</text>
</comment>
<dbReference type="SUPFAM" id="SSF53850">
    <property type="entry name" value="Periplasmic binding protein-like II"/>
    <property type="match status" value="1"/>
</dbReference>
<evidence type="ECO:0000256" key="3">
    <source>
        <dbReference type="ARBA" id="ARBA00023125"/>
    </source>
</evidence>
<organism evidence="6 7">
    <name type="scientific">Lachnospira multipara</name>
    <dbReference type="NCBI Taxonomy" id="28051"/>
    <lineage>
        <taxon>Bacteria</taxon>
        <taxon>Bacillati</taxon>
        <taxon>Bacillota</taxon>
        <taxon>Clostridia</taxon>
        <taxon>Lachnospirales</taxon>
        <taxon>Lachnospiraceae</taxon>
        <taxon>Lachnospira</taxon>
    </lineage>
</organism>
<reference evidence="6 7" key="1">
    <citation type="submission" date="2016-10" db="EMBL/GenBank/DDBJ databases">
        <authorList>
            <person name="de Groot N.N."/>
        </authorList>
    </citation>
    <scope>NUCLEOTIDE SEQUENCE [LARGE SCALE GENOMIC DNA]</scope>
    <source>
        <strain evidence="6 7">D15d</strain>
    </source>
</reference>
<keyword evidence="3 6" id="KW-0238">DNA-binding</keyword>
<feature type="domain" description="HTH lysR-type" evidence="5">
    <location>
        <begin position="2"/>
        <end position="59"/>
    </location>
</feature>
<dbReference type="Gene3D" id="1.10.10.10">
    <property type="entry name" value="Winged helix-like DNA-binding domain superfamily/Winged helix DNA-binding domain"/>
    <property type="match status" value="1"/>
</dbReference>
<dbReference type="InterPro" id="IPR036390">
    <property type="entry name" value="WH_DNA-bd_sf"/>
</dbReference>
<dbReference type="PROSITE" id="PS50931">
    <property type="entry name" value="HTH_LYSR"/>
    <property type="match status" value="1"/>
</dbReference>
<dbReference type="InterPro" id="IPR036388">
    <property type="entry name" value="WH-like_DNA-bd_sf"/>
</dbReference>
<keyword evidence="4" id="KW-0804">Transcription</keyword>
<dbReference type="GO" id="GO:0003700">
    <property type="term" value="F:DNA-binding transcription factor activity"/>
    <property type="evidence" value="ECO:0007669"/>
    <property type="project" value="InterPro"/>
</dbReference>
<evidence type="ECO:0000256" key="2">
    <source>
        <dbReference type="ARBA" id="ARBA00023015"/>
    </source>
</evidence>
<dbReference type="SUPFAM" id="SSF46785">
    <property type="entry name" value="Winged helix' DNA-binding domain"/>
    <property type="match status" value="1"/>
</dbReference>
<dbReference type="PRINTS" id="PR00039">
    <property type="entry name" value="HTHLYSR"/>
</dbReference>
<proteinExistence type="inferred from homology"/>
<dbReference type="AlphaFoldDB" id="A0A1H5TDR3"/>
<dbReference type="PANTHER" id="PTHR30346:SF0">
    <property type="entry name" value="HCA OPERON TRANSCRIPTIONAL ACTIVATOR HCAR"/>
    <property type="match status" value="1"/>
</dbReference>
<dbReference type="STRING" id="1410661.GCA_000702205_00620"/>
<name>A0A1H5TDR3_9FIRM</name>
<keyword evidence="7" id="KW-1185">Reference proteome</keyword>
<evidence type="ECO:0000256" key="1">
    <source>
        <dbReference type="ARBA" id="ARBA00009437"/>
    </source>
</evidence>
<dbReference type="GO" id="GO:0032993">
    <property type="term" value="C:protein-DNA complex"/>
    <property type="evidence" value="ECO:0007669"/>
    <property type="project" value="TreeGrafter"/>
</dbReference>
<dbReference type="RefSeq" id="WP_181022480.1">
    <property type="nucleotide sequence ID" value="NZ_FNUL01000004.1"/>
</dbReference>
<dbReference type="CDD" id="cd05466">
    <property type="entry name" value="PBP2_LTTR_substrate"/>
    <property type="match status" value="1"/>
</dbReference>
<protein>
    <submittedName>
        <fullName evidence="6">DNA-binding transcriptional regulator, LysR family</fullName>
    </submittedName>
</protein>
<evidence type="ECO:0000313" key="7">
    <source>
        <dbReference type="Proteomes" id="UP000236726"/>
    </source>
</evidence>
<keyword evidence="2" id="KW-0805">Transcription regulation</keyword>
<dbReference type="Pfam" id="PF03466">
    <property type="entry name" value="LysR_substrate"/>
    <property type="match status" value="1"/>
</dbReference>
<dbReference type="Gene3D" id="3.40.190.10">
    <property type="entry name" value="Periplasmic binding protein-like II"/>
    <property type="match status" value="2"/>
</dbReference>